<reference evidence="2 3" key="1">
    <citation type="submission" date="2016-11" db="EMBL/GenBank/DDBJ databases">
        <authorList>
            <person name="Jaros S."/>
            <person name="Januszkiewicz K."/>
            <person name="Wedrychowicz H."/>
        </authorList>
    </citation>
    <scope>NUCLEOTIDE SEQUENCE [LARGE SCALE GENOMIC DNA]</scope>
    <source>
        <strain evidence="2 3">DSM 46144</strain>
    </source>
</reference>
<dbReference type="Pfam" id="PF12728">
    <property type="entry name" value="HTH_17"/>
    <property type="match status" value="1"/>
</dbReference>
<dbReference type="InterPro" id="IPR041657">
    <property type="entry name" value="HTH_17"/>
</dbReference>
<dbReference type="Proteomes" id="UP000184440">
    <property type="component" value="Unassembled WGS sequence"/>
</dbReference>
<evidence type="ECO:0000313" key="3">
    <source>
        <dbReference type="Proteomes" id="UP000184440"/>
    </source>
</evidence>
<dbReference type="Gene3D" id="1.10.1660.10">
    <property type="match status" value="1"/>
</dbReference>
<gene>
    <name evidence="2" type="ORF">SAMN05443668_109230</name>
</gene>
<evidence type="ECO:0000313" key="2">
    <source>
        <dbReference type="EMBL" id="SHN43561.1"/>
    </source>
</evidence>
<dbReference type="EMBL" id="FRCS01000009">
    <property type="protein sequence ID" value="SHN43561.1"/>
    <property type="molecule type" value="Genomic_DNA"/>
</dbReference>
<dbReference type="OrthoDB" id="3401953at2"/>
<protein>
    <submittedName>
        <fullName evidence="2">DNA binding domain-containing protein, excisionase family</fullName>
    </submittedName>
</protein>
<dbReference type="InterPro" id="IPR010093">
    <property type="entry name" value="SinI_DNA-bd"/>
</dbReference>
<feature type="domain" description="Helix-turn-helix" evidence="1">
    <location>
        <begin position="4"/>
        <end position="49"/>
    </location>
</feature>
<dbReference type="AlphaFoldDB" id="A0A1M7RBI4"/>
<dbReference type="SUPFAM" id="SSF46955">
    <property type="entry name" value="Putative DNA-binding domain"/>
    <property type="match status" value="1"/>
</dbReference>
<dbReference type="GO" id="GO:0003677">
    <property type="term" value="F:DNA binding"/>
    <property type="evidence" value="ECO:0007669"/>
    <property type="project" value="InterPro"/>
</dbReference>
<dbReference type="NCBIfam" id="TIGR01764">
    <property type="entry name" value="excise"/>
    <property type="match status" value="1"/>
</dbReference>
<evidence type="ECO:0000259" key="1">
    <source>
        <dbReference type="Pfam" id="PF12728"/>
    </source>
</evidence>
<name>A0A1M7RBI4_9ACTN</name>
<accession>A0A1M7RBI4</accession>
<proteinExistence type="predicted"/>
<dbReference type="InterPro" id="IPR009061">
    <property type="entry name" value="DNA-bd_dom_put_sf"/>
</dbReference>
<dbReference type="STRING" id="134849.SAMN05443668_109230"/>
<organism evidence="2 3">
    <name type="scientific">Cryptosporangium aurantiacum</name>
    <dbReference type="NCBI Taxonomy" id="134849"/>
    <lineage>
        <taxon>Bacteria</taxon>
        <taxon>Bacillati</taxon>
        <taxon>Actinomycetota</taxon>
        <taxon>Actinomycetes</taxon>
        <taxon>Cryptosporangiales</taxon>
        <taxon>Cryptosporangiaceae</taxon>
        <taxon>Cryptosporangium</taxon>
    </lineage>
</organism>
<dbReference type="RefSeq" id="WP_073260832.1">
    <property type="nucleotide sequence ID" value="NZ_FRCS01000009.1"/>
</dbReference>
<keyword evidence="3" id="KW-1185">Reference proteome</keyword>
<sequence length="142" mass="15018">MREWYSVEQVAELLGLHVKTVRGYVREGRLPASRIGRQYRVAAADLEAFTGRPAPAVAAHVEVSAVVQIDGVDAAGMSRFSTLVLAAAGQSAADQGAAGGGPLRVQTVYDEERRSLRVVVFGSVGRTAELLRLIEALSGEVG</sequence>